<feature type="chain" id="PRO_5008888829" evidence="1">
    <location>
        <begin position="23"/>
        <end position="122"/>
    </location>
</feature>
<reference evidence="2 3" key="1">
    <citation type="submission" date="2016-03" db="EMBL/GenBank/DDBJ databases">
        <title>Whole genome sequencing of Grifola frondosa 9006-11.</title>
        <authorList>
            <person name="Min B."/>
            <person name="Park H."/>
            <person name="Kim J.-G."/>
            <person name="Cho H."/>
            <person name="Oh Y.-L."/>
            <person name="Kong W.-S."/>
            <person name="Choi I.-G."/>
        </authorList>
    </citation>
    <scope>NUCLEOTIDE SEQUENCE [LARGE SCALE GENOMIC DNA]</scope>
    <source>
        <strain evidence="2 3">9006-11</strain>
    </source>
</reference>
<evidence type="ECO:0000256" key="1">
    <source>
        <dbReference type="SAM" id="SignalP"/>
    </source>
</evidence>
<accession>A0A1C7LVF6</accession>
<dbReference type="AlphaFoldDB" id="A0A1C7LVF6"/>
<gene>
    <name evidence="2" type="ORF">A0H81_12035</name>
</gene>
<keyword evidence="1" id="KW-0732">Signal</keyword>
<protein>
    <submittedName>
        <fullName evidence="2">Uncharacterized protein</fullName>
    </submittedName>
</protein>
<organism evidence="2 3">
    <name type="scientific">Grifola frondosa</name>
    <name type="common">Maitake</name>
    <name type="synonym">Polyporus frondosus</name>
    <dbReference type="NCBI Taxonomy" id="5627"/>
    <lineage>
        <taxon>Eukaryota</taxon>
        <taxon>Fungi</taxon>
        <taxon>Dikarya</taxon>
        <taxon>Basidiomycota</taxon>
        <taxon>Agaricomycotina</taxon>
        <taxon>Agaricomycetes</taxon>
        <taxon>Polyporales</taxon>
        <taxon>Grifolaceae</taxon>
        <taxon>Grifola</taxon>
    </lineage>
</organism>
<dbReference type="Proteomes" id="UP000092993">
    <property type="component" value="Unassembled WGS sequence"/>
</dbReference>
<dbReference type="EMBL" id="LUGG01000022">
    <property type="protein sequence ID" value="OBZ68057.1"/>
    <property type="molecule type" value="Genomic_DNA"/>
</dbReference>
<sequence length="122" mass="13922">MYMKLTLHLVLRFSCYLNFTSPDPTVHAPDKRNQHPLRLRRPQSTFLNSNLILNSYLENPLQFLCSYAVTPGFTSSVTQRRMAASCSCAYGQRYRKLLGKYVISMSTPIKKALQSCVKDGLI</sequence>
<proteinExistence type="predicted"/>
<feature type="signal peptide" evidence="1">
    <location>
        <begin position="1"/>
        <end position="22"/>
    </location>
</feature>
<evidence type="ECO:0000313" key="3">
    <source>
        <dbReference type="Proteomes" id="UP000092993"/>
    </source>
</evidence>
<evidence type="ECO:0000313" key="2">
    <source>
        <dbReference type="EMBL" id="OBZ68057.1"/>
    </source>
</evidence>
<comment type="caution">
    <text evidence="2">The sequence shown here is derived from an EMBL/GenBank/DDBJ whole genome shotgun (WGS) entry which is preliminary data.</text>
</comment>
<name>A0A1C7LVF6_GRIFR</name>
<keyword evidence="3" id="KW-1185">Reference proteome</keyword>